<comment type="caution">
    <text evidence="2">The sequence shown here is derived from an EMBL/GenBank/DDBJ whole genome shotgun (WGS) entry which is preliminary data.</text>
</comment>
<dbReference type="GO" id="GO:0000287">
    <property type="term" value="F:magnesium ion binding"/>
    <property type="evidence" value="ECO:0007669"/>
    <property type="project" value="InterPro"/>
</dbReference>
<dbReference type="Gene3D" id="1.10.600.10">
    <property type="entry name" value="Farnesyl Diphosphate Synthase"/>
    <property type="match status" value="1"/>
</dbReference>
<dbReference type="SUPFAM" id="SSF48576">
    <property type="entry name" value="Terpenoid synthases"/>
    <property type="match status" value="1"/>
</dbReference>
<dbReference type="InterPro" id="IPR005630">
    <property type="entry name" value="Terpene_synthase_metal-bd"/>
</dbReference>
<dbReference type="Proteomes" id="UP000290289">
    <property type="component" value="Chromosome 11"/>
</dbReference>
<sequence length="188" mass="22170">MVFTHVIVKYSGKLLPKLTLMSLDGYANDSFQSWSIYTLQRLLLVTPYFQLYVWLTWKIIACPIGNKPQNSRASNIIFRLMDDIGGISLGYYPKLILERRRYVLSSIDCYMEQYKVSEQETLDVFNKQVMDMRKDINEEFLDQLPCKGLSSCVFLISPGFWSLWTCFTKRRRLHIYWQCQGWFGIAVL</sequence>
<proteinExistence type="predicted"/>
<name>A0A498IHC3_MALDO</name>
<gene>
    <name evidence="2" type="ORF">DVH24_003516</name>
</gene>
<dbReference type="InterPro" id="IPR008949">
    <property type="entry name" value="Isoprenoid_synthase_dom_sf"/>
</dbReference>
<feature type="domain" description="Terpene synthase metal-binding" evidence="1">
    <location>
        <begin position="64"/>
        <end position="135"/>
    </location>
</feature>
<evidence type="ECO:0000313" key="3">
    <source>
        <dbReference type="Proteomes" id="UP000290289"/>
    </source>
</evidence>
<organism evidence="2 3">
    <name type="scientific">Malus domestica</name>
    <name type="common">Apple</name>
    <name type="synonym">Pyrus malus</name>
    <dbReference type="NCBI Taxonomy" id="3750"/>
    <lineage>
        <taxon>Eukaryota</taxon>
        <taxon>Viridiplantae</taxon>
        <taxon>Streptophyta</taxon>
        <taxon>Embryophyta</taxon>
        <taxon>Tracheophyta</taxon>
        <taxon>Spermatophyta</taxon>
        <taxon>Magnoliopsida</taxon>
        <taxon>eudicotyledons</taxon>
        <taxon>Gunneridae</taxon>
        <taxon>Pentapetalae</taxon>
        <taxon>rosids</taxon>
        <taxon>fabids</taxon>
        <taxon>Rosales</taxon>
        <taxon>Rosaceae</taxon>
        <taxon>Amygdaloideae</taxon>
        <taxon>Maleae</taxon>
        <taxon>Malus</taxon>
    </lineage>
</organism>
<dbReference type="GO" id="GO:0010333">
    <property type="term" value="F:terpene synthase activity"/>
    <property type="evidence" value="ECO:0007669"/>
    <property type="project" value="InterPro"/>
</dbReference>
<protein>
    <recommendedName>
        <fullName evidence="1">Terpene synthase metal-binding domain-containing protein</fullName>
    </recommendedName>
</protein>
<keyword evidence="3" id="KW-1185">Reference proteome</keyword>
<dbReference type="EMBL" id="RDQH01000337">
    <property type="protein sequence ID" value="RXH83018.1"/>
    <property type="molecule type" value="Genomic_DNA"/>
</dbReference>
<dbReference type="Pfam" id="PF03936">
    <property type="entry name" value="Terpene_synth_C"/>
    <property type="match status" value="1"/>
</dbReference>
<accession>A0A498IHC3</accession>
<reference evidence="2 3" key="1">
    <citation type="submission" date="2018-10" db="EMBL/GenBank/DDBJ databases">
        <title>A high-quality apple genome assembly.</title>
        <authorList>
            <person name="Hu J."/>
        </authorList>
    </citation>
    <scope>NUCLEOTIDE SEQUENCE [LARGE SCALE GENOMIC DNA]</scope>
    <source>
        <strain evidence="3">cv. HFTH1</strain>
        <tissue evidence="2">Young leaf</tissue>
    </source>
</reference>
<evidence type="ECO:0000259" key="1">
    <source>
        <dbReference type="Pfam" id="PF03936"/>
    </source>
</evidence>
<dbReference type="AlphaFoldDB" id="A0A498IHC3"/>
<evidence type="ECO:0000313" key="2">
    <source>
        <dbReference type="EMBL" id="RXH83018.1"/>
    </source>
</evidence>